<dbReference type="Proteomes" id="UP000722791">
    <property type="component" value="Unassembled WGS sequence"/>
</dbReference>
<name>A0A8J4FFA2_9CHLO</name>
<keyword evidence="4" id="KW-1185">Reference proteome</keyword>
<feature type="compositionally biased region" description="Polar residues" evidence="1">
    <location>
        <begin position="185"/>
        <end position="194"/>
    </location>
</feature>
<feature type="region of interest" description="Disordered" evidence="1">
    <location>
        <begin position="165"/>
        <end position="253"/>
    </location>
</feature>
<feature type="compositionally biased region" description="Polar residues" evidence="1">
    <location>
        <begin position="165"/>
        <end position="174"/>
    </location>
</feature>
<feature type="compositionally biased region" description="Low complexity" evidence="1">
    <location>
        <begin position="88"/>
        <end position="98"/>
    </location>
</feature>
<feature type="region of interest" description="Disordered" evidence="1">
    <location>
        <begin position="57"/>
        <end position="129"/>
    </location>
</feature>
<proteinExistence type="predicted"/>
<dbReference type="OrthoDB" id="548039at2759"/>
<accession>A0A8J4FFA2</accession>
<dbReference type="EMBL" id="BNCQ01000006">
    <property type="protein sequence ID" value="GIL98855.1"/>
    <property type="molecule type" value="Genomic_DNA"/>
</dbReference>
<protein>
    <submittedName>
        <fullName evidence="2">Uncharacterized protein</fullName>
    </submittedName>
</protein>
<evidence type="ECO:0000313" key="4">
    <source>
        <dbReference type="Proteomes" id="UP000747110"/>
    </source>
</evidence>
<evidence type="ECO:0000313" key="2">
    <source>
        <dbReference type="EMBL" id="GIL72380.1"/>
    </source>
</evidence>
<gene>
    <name evidence="2" type="ORF">Vretifemale_2742</name>
    <name evidence="3" type="ORF">Vretimale_4147</name>
</gene>
<evidence type="ECO:0000313" key="3">
    <source>
        <dbReference type="EMBL" id="GIL98855.1"/>
    </source>
</evidence>
<reference evidence="2" key="1">
    <citation type="journal article" date="2021" name="Proc. Natl. Acad. Sci. U.S.A.">
        <title>Three genomes in the algal genus Volvox reveal the fate of a haploid sex-determining region after a transition to homothallism.</title>
        <authorList>
            <person name="Yamamoto K."/>
            <person name="Hamaji T."/>
            <person name="Kawai-Toyooka H."/>
            <person name="Matsuzaki R."/>
            <person name="Takahashi F."/>
            <person name="Nishimura Y."/>
            <person name="Kawachi M."/>
            <person name="Noguchi H."/>
            <person name="Minakuchi Y."/>
            <person name="Umen J.G."/>
            <person name="Toyoda A."/>
            <person name="Nozaki H."/>
        </authorList>
    </citation>
    <scope>NUCLEOTIDE SEQUENCE</scope>
    <source>
        <strain evidence="3">NIES-3785</strain>
        <strain evidence="2">NIES-3786</strain>
    </source>
</reference>
<feature type="compositionally biased region" description="Low complexity" evidence="1">
    <location>
        <begin position="106"/>
        <end position="123"/>
    </location>
</feature>
<organism evidence="2 4">
    <name type="scientific">Volvox reticuliferus</name>
    <dbReference type="NCBI Taxonomy" id="1737510"/>
    <lineage>
        <taxon>Eukaryota</taxon>
        <taxon>Viridiplantae</taxon>
        <taxon>Chlorophyta</taxon>
        <taxon>core chlorophytes</taxon>
        <taxon>Chlorophyceae</taxon>
        <taxon>CS clade</taxon>
        <taxon>Chlamydomonadales</taxon>
        <taxon>Volvocaceae</taxon>
        <taxon>Volvox</taxon>
    </lineage>
</organism>
<dbReference type="Proteomes" id="UP000747110">
    <property type="component" value="Unassembled WGS sequence"/>
</dbReference>
<comment type="caution">
    <text evidence="2">The sequence shown here is derived from an EMBL/GenBank/DDBJ whole genome shotgun (WGS) entry which is preliminary data.</text>
</comment>
<evidence type="ECO:0000256" key="1">
    <source>
        <dbReference type="SAM" id="MobiDB-lite"/>
    </source>
</evidence>
<dbReference type="EMBL" id="BNCP01000004">
    <property type="protein sequence ID" value="GIL72380.1"/>
    <property type="molecule type" value="Genomic_DNA"/>
</dbReference>
<dbReference type="AlphaFoldDB" id="A0A8J4FFA2"/>
<feature type="compositionally biased region" description="Basic residues" evidence="1">
    <location>
        <begin position="61"/>
        <end position="72"/>
    </location>
</feature>
<sequence length="253" mass="26092">MATRASLARGTAPKEVYEGRVHKWERRWLVHKKGTVKTEAMLELLRWIVTDVRCPELTSPRHPHIRPLKRPIIRQPSKKPSEQHAEQGGEPATATAAGAGAGAGAGTAAPGTAAQDPAAKATDQSVVQKADVTGEQTPAPAPGGELPPLQFQDLHHPQTQAGLPQNAANVTTAEDTALQGVGKASPSQEPNSATPIIGSGPRVAVVDPGPGAREAADTEACLPGDADGHPLASGAALAAEEHDVEMTDTAALP</sequence>